<evidence type="ECO:0000313" key="1">
    <source>
        <dbReference type="EMBL" id="TGY65793.1"/>
    </source>
</evidence>
<organism evidence="1 2">
    <name type="scientific">Dubosiella muris</name>
    <dbReference type="NCBI Taxonomy" id="3038133"/>
    <lineage>
        <taxon>Bacteria</taxon>
        <taxon>Bacillati</taxon>
        <taxon>Bacillota</taxon>
        <taxon>Erysipelotrichia</taxon>
        <taxon>Erysipelotrichales</taxon>
        <taxon>Erysipelotrichaceae</taxon>
        <taxon>Dubosiella</taxon>
    </lineage>
</organism>
<reference evidence="1" key="1">
    <citation type="submission" date="2019-04" db="EMBL/GenBank/DDBJ databases">
        <title>Microbes associate with the intestines of laboratory mice.</title>
        <authorList>
            <person name="Navarre W."/>
            <person name="Wong E."/>
            <person name="Huang K."/>
            <person name="Tropini C."/>
            <person name="Ng K."/>
            <person name="Yu B."/>
        </authorList>
    </citation>
    <scope>NUCLEOTIDE SEQUENCE</scope>
    <source>
        <strain evidence="1">NM09_H32</strain>
    </source>
</reference>
<protein>
    <submittedName>
        <fullName evidence="1">HAD-IIB family hydrolase</fullName>
    </submittedName>
</protein>
<sequence length="281" mass="31242">MRYNESMEKKIKLILLDIDGTIVNSSWDMTPLTKQTLTRLHAAGILLGIASGRPVDDISFHLKKWDLPFDFDVLVGLNGCEVQNNVTGAYSISHELDCQRLRTAVTLMQDHFDCIPFLYRGPLIHALKVDEVIRTSALKSGKQPVEVDLDTLCQSPCVKVMFRTKDGQTVAEMERFLQDTPTPGLKWFKTQETLMEVSDPDVSKALALPILCAQLDLPVEAIMACGDTTNDNEMLSQAGLGVCLANGTDDTKACADEITAIDNDHDGLARHWMEHHPELFD</sequence>
<dbReference type="EMBL" id="SRYG01000013">
    <property type="protein sequence ID" value="TGY65793.1"/>
    <property type="molecule type" value="Genomic_DNA"/>
</dbReference>
<proteinExistence type="predicted"/>
<accession>A0AC61R6T6</accession>
<dbReference type="Proteomes" id="UP000308836">
    <property type="component" value="Unassembled WGS sequence"/>
</dbReference>
<comment type="caution">
    <text evidence="1">The sequence shown here is derived from an EMBL/GenBank/DDBJ whole genome shotgun (WGS) entry which is preliminary data.</text>
</comment>
<keyword evidence="2" id="KW-1185">Reference proteome</keyword>
<keyword evidence="1" id="KW-0378">Hydrolase</keyword>
<gene>
    <name evidence="1" type="ORF">E5336_07365</name>
</gene>
<evidence type="ECO:0000313" key="2">
    <source>
        <dbReference type="Proteomes" id="UP000308836"/>
    </source>
</evidence>
<name>A0AC61R6T6_9FIRM</name>